<feature type="domain" description="HTH araC/xylS-type" evidence="4">
    <location>
        <begin position="179"/>
        <end position="277"/>
    </location>
</feature>
<dbReference type="Gene3D" id="1.10.10.60">
    <property type="entry name" value="Homeodomain-like"/>
    <property type="match status" value="2"/>
</dbReference>
<evidence type="ECO:0000259" key="4">
    <source>
        <dbReference type="PROSITE" id="PS01124"/>
    </source>
</evidence>
<dbReference type="PROSITE" id="PS00041">
    <property type="entry name" value="HTH_ARAC_FAMILY_1"/>
    <property type="match status" value="1"/>
</dbReference>
<evidence type="ECO:0000256" key="2">
    <source>
        <dbReference type="ARBA" id="ARBA00023125"/>
    </source>
</evidence>
<dbReference type="Pfam" id="PF07883">
    <property type="entry name" value="Cupin_2"/>
    <property type="match status" value="1"/>
</dbReference>
<evidence type="ECO:0000313" key="5">
    <source>
        <dbReference type="EMBL" id="HIS79483.1"/>
    </source>
</evidence>
<dbReference type="AlphaFoldDB" id="A0A9D1FT31"/>
<dbReference type="GO" id="GO:0043565">
    <property type="term" value="F:sequence-specific DNA binding"/>
    <property type="evidence" value="ECO:0007669"/>
    <property type="project" value="InterPro"/>
</dbReference>
<dbReference type="InterPro" id="IPR018062">
    <property type="entry name" value="HTH_AraC-typ_CS"/>
</dbReference>
<organism evidence="5 6">
    <name type="scientific">Candidatus Caccousia stercoris</name>
    <dbReference type="NCBI Taxonomy" id="2840723"/>
    <lineage>
        <taxon>Bacteria</taxon>
        <taxon>Bacillati</taxon>
        <taxon>Bacillota</taxon>
        <taxon>Clostridia</taxon>
        <taxon>Eubacteriales</taxon>
        <taxon>Oscillospiraceae</taxon>
        <taxon>Oscillospiraceae incertae sedis</taxon>
        <taxon>Candidatus Caccousia</taxon>
    </lineage>
</organism>
<dbReference type="InterPro" id="IPR020449">
    <property type="entry name" value="Tscrpt_reg_AraC-type_HTH"/>
</dbReference>
<comment type="caution">
    <text evidence="5">The sequence shown here is derived from an EMBL/GenBank/DDBJ whole genome shotgun (WGS) entry which is preliminary data.</text>
</comment>
<dbReference type="PROSITE" id="PS01124">
    <property type="entry name" value="HTH_ARAC_FAMILY_2"/>
    <property type="match status" value="1"/>
</dbReference>
<keyword evidence="1" id="KW-0805">Transcription regulation</keyword>
<keyword evidence="2" id="KW-0238">DNA-binding</keyword>
<dbReference type="Gene3D" id="2.60.120.10">
    <property type="entry name" value="Jelly Rolls"/>
    <property type="match status" value="1"/>
</dbReference>
<dbReference type="InterPro" id="IPR014710">
    <property type="entry name" value="RmlC-like_jellyroll"/>
</dbReference>
<dbReference type="PANTHER" id="PTHR43280:SF28">
    <property type="entry name" value="HTH-TYPE TRANSCRIPTIONAL ACTIVATOR RHAS"/>
    <property type="match status" value="1"/>
</dbReference>
<sequence length="293" mass="33772">MIALLNGQFLFPKSRSLPNYMHFHNCMEIGYVFSGDTTLAVEDQTFPIHAGDLFLIPPYASHITFQGDGENRMDDPNIEYLYVDAVRLLEKVFPASIDRIRFFQHNSPEFPYVVHTGENERAASLLLEILQHMREKKECHQDCIRALALLLLTELEKSLPSVTSSENNSPQSRQVFRLSAAVEYINDHYMEHIPPKTLADLCFTSLTSFRRIFKNAVGLSPLEYIHHIRIRKAQILLFSTEESILDISLSVGFSSPSSFNRRFAEIVGMSPLKYRNYCRSIQKKNFVRSEFEL</sequence>
<dbReference type="PANTHER" id="PTHR43280">
    <property type="entry name" value="ARAC-FAMILY TRANSCRIPTIONAL REGULATOR"/>
    <property type="match status" value="1"/>
</dbReference>
<reference evidence="5" key="2">
    <citation type="journal article" date="2021" name="PeerJ">
        <title>Extensive microbial diversity within the chicken gut microbiome revealed by metagenomics and culture.</title>
        <authorList>
            <person name="Gilroy R."/>
            <person name="Ravi A."/>
            <person name="Getino M."/>
            <person name="Pursley I."/>
            <person name="Horton D.L."/>
            <person name="Alikhan N.F."/>
            <person name="Baker D."/>
            <person name="Gharbi K."/>
            <person name="Hall N."/>
            <person name="Watson M."/>
            <person name="Adriaenssens E.M."/>
            <person name="Foster-Nyarko E."/>
            <person name="Jarju S."/>
            <person name="Secka A."/>
            <person name="Antonio M."/>
            <person name="Oren A."/>
            <person name="Chaudhuri R.R."/>
            <person name="La Ragione R."/>
            <person name="Hildebrand F."/>
            <person name="Pallen M.J."/>
        </authorList>
    </citation>
    <scope>NUCLEOTIDE SEQUENCE</scope>
    <source>
        <strain evidence="5">6086</strain>
    </source>
</reference>
<proteinExistence type="predicted"/>
<keyword evidence="3" id="KW-0804">Transcription</keyword>
<dbReference type="Pfam" id="PF12833">
    <property type="entry name" value="HTH_18"/>
    <property type="match status" value="1"/>
</dbReference>
<dbReference type="GO" id="GO:0003700">
    <property type="term" value="F:DNA-binding transcription factor activity"/>
    <property type="evidence" value="ECO:0007669"/>
    <property type="project" value="InterPro"/>
</dbReference>
<dbReference type="EMBL" id="DVJM01000189">
    <property type="protein sequence ID" value="HIS79483.1"/>
    <property type="molecule type" value="Genomic_DNA"/>
</dbReference>
<reference evidence="5" key="1">
    <citation type="submission" date="2020-10" db="EMBL/GenBank/DDBJ databases">
        <authorList>
            <person name="Gilroy R."/>
        </authorList>
    </citation>
    <scope>NUCLEOTIDE SEQUENCE</scope>
    <source>
        <strain evidence="5">6086</strain>
    </source>
</reference>
<dbReference type="PRINTS" id="PR00032">
    <property type="entry name" value="HTHARAC"/>
</dbReference>
<protein>
    <submittedName>
        <fullName evidence="5">Helix-turn-helix domain-containing protein</fullName>
    </submittedName>
</protein>
<dbReference type="InterPro" id="IPR037923">
    <property type="entry name" value="HTH-like"/>
</dbReference>
<dbReference type="SUPFAM" id="SSF46689">
    <property type="entry name" value="Homeodomain-like"/>
    <property type="match status" value="2"/>
</dbReference>
<gene>
    <name evidence="5" type="ORF">IAD03_08950</name>
</gene>
<evidence type="ECO:0000313" key="6">
    <source>
        <dbReference type="Proteomes" id="UP000824141"/>
    </source>
</evidence>
<dbReference type="InterPro" id="IPR009057">
    <property type="entry name" value="Homeodomain-like_sf"/>
</dbReference>
<evidence type="ECO:0000256" key="1">
    <source>
        <dbReference type="ARBA" id="ARBA00023015"/>
    </source>
</evidence>
<dbReference type="InterPro" id="IPR013096">
    <property type="entry name" value="Cupin_2"/>
</dbReference>
<evidence type="ECO:0000256" key="3">
    <source>
        <dbReference type="ARBA" id="ARBA00023163"/>
    </source>
</evidence>
<name>A0A9D1FT31_9FIRM</name>
<dbReference type="SUPFAM" id="SSF51215">
    <property type="entry name" value="Regulatory protein AraC"/>
    <property type="match status" value="1"/>
</dbReference>
<dbReference type="SMART" id="SM00342">
    <property type="entry name" value="HTH_ARAC"/>
    <property type="match status" value="1"/>
</dbReference>
<accession>A0A9D1FT31</accession>
<dbReference type="InterPro" id="IPR018060">
    <property type="entry name" value="HTH_AraC"/>
</dbReference>
<dbReference type="Proteomes" id="UP000824141">
    <property type="component" value="Unassembled WGS sequence"/>
</dbReference>